<accession>A0A9D5HI29</accession>
<evidence type="ECO:0000256" key="2">
    <source>
        <dbReference type="ARBA" id="ARBA00011245"/>
    </source>
</evidence>
<evidence type="ECO:0000259" key="4">
    <source>
        <dbReference type="Pfam" id="PF01676"/>
    </source>
</evidence>
<dbReference type="InterPro" id="IPR005995">
    <property type="entry name" value="Pgm_bpd_ind"/>
</dbReference>
<protein>
    <recommendedName>
        <fullName evidence="4">Metalloenzyme domain-containing protein</fullName>
    </recommendedName>
</protein>
<dbReference type="InterPro" id="IPR017850">
    <property type="entry name" value="Alkaline_phosphatase_core_sf"/>
</dbReference>
<dbReference type="GO" id="GO:0004619">
    <property type="term" value="F:phosphoglycerate mutase activity"/>
    <property type="evidence" value="ECO:0007669"/>
    <property type="project" value="InterPro"/>
</dbReference>
<evidence type="ECO:0000256" key="3">
    <source>
        <dbReference type="ARBA" id="ARBA00022490"/>
    </source>
</evidence>
<reference evidence="5" key="1">
    <citation type="submission" date="2021-03" db="EMBL/GenBank/DDBJ databases">
        <authorList>
            <person name="Li Z."/>
            <person name="Yang C."/>
        </authorList>
    </citation>
    <scope>NUCLEOTIDE SEQUENCE</scope>
    <source>
        <strain evidence="5">Dzin_1.0</strain>
        <tissue evidence="5">Leaf</tissue>
    </source>
</reference>
<dbReference type="EMBL" id="JAGGNH010000003">
    <property type="protein sequence ID" value="KAJ0977356.1"/>
    <property type="molecule type" value="Genomic_DNA"/>
</dbReference>
<gene>
    <name evidence="5" type="ORF">J5N97_012830</name>
</gene>
<dbReference type="SUPFAM" id="SSF53649">
    <property type="entry name" value="Alkaline phosphatase-like"/>
    <property type="match status" value="1"/>
</dbReference>
<evidence type="ECO:0000313" key="6">
    <source>
        <dbReference type="Proteomes" id="UP001085076"/>
    </source>
</evidence>
<dbReference type="PANTHER" id="PTHR31637">
    <property type="entry name" value="2,3-BISPHOSPHOGLYCERATE-INDEPENDENT PHOSPHOGLYCERATE MUTASE"/>
    <property type="match status" value="1"/>
</dbReference>
<dbReference type="OrthoDB" id="1886626at2759"/>
<dbReference type="GO" id="GO:0006007">
    <property type="term" value="P:glucose catabolic process"/>
    <property type="evidence" value="ECO:0007669"/>
    <property type="project" value="InterPro"/>
</dbReference>
<dbReference type="Pfam" id="PF01676">
    <property type="entry name" value="Metalloenzyme"/>
    <property type="match status" value="1"/>
</dbReference>
<dbReference type="AlphaFoldDB" id="A0A9D5HI29"/>
<dbReference type="InterPro" id="IPR006124">
    <property type="entry name" value="Metalloenzyme"/>
</dbReference>
<organism evidence="5 6">
    <name type="scientific">Dioscorea zingiberensis</name>
    <dbReference type="NCBI Taxonomy" id="325984"/>
    <lineage>
        <taxon>Eukaryota</taxon>
        <taxon>Viridiplantae</taxon>
        <taxon>Streptophyta</taxon>
        <taxon>Embryophyta</taxon>
        <taxon>Tracheophyta</taxon>
        <taxon>Spermatophyta</taxon>
        <taxon>Magnoliopsida</taxon>
        <taxon>Liliopsida</taxon>
        <taxon>Dioscoreales</taxon>
        <taxon>Dioscoreaceae</taxon>
        <taxon>Dioscorea</taxon>
    </lineage>
</organism>
<dbReference type="GO" id="GO:0005737">
    <property type="term" value="C:cytoplasm"/>
    <property type="evidence" value="ECO:0007669"/>
    <property type="project" value="UniProtKB-SubCell"/>
</dbReference>
<proteinExistence type="predicted"/>
<comment type="caution">
    <text evidence="5">The sequence shown here is derived from an EMBL/GenBank/DDBJ whole genome shotgun (WGS) entry which is preliminary data.</text>
</comment>
<sequence length="90" mass="9607">MEEYVEIPSGDMMGHAGDIDATIVACKAADEVFKIILDAIEQVGGIYVVMADHGNAEDMVKRSKFGQPMLEKKGNIQPVPITIGGLEAMG</sequence>
<evidence type="ECO:0000313" key="5">
    <source>
        <dbReference type="EMBL" id="KAJ0977356.1"/>
    </source>
</evidence>
<dbReference type="PANTHER" id="PTHR31637:SF7">
    <property type="entry name" value="2,3-BISPHOSPHOGLYCERATE-INDEPENDENT PHOSPHOGLYCERATE MUTASE 1"/>
    <property type="match status" value="1"/>
</dbReference>
<reference evidence="5" key="2">
    <citation type="journal article" date="2022" name="Hortic Res">
        <title>The genome of Dioscorea zingiberensis sheds light on the biosynthesis, origin and evolution of the medicinally important diosgenin saponins.</title>
        <authorList>
            <person name="Li Y."/>
            <person name="Tan C."/>
            <person name="Li Z."/>
            <person name="Guo J."/>
            <person name="Li S."/>
            <person name="Chen X."/>
            <person name="Wang C."/>
            <person name="Dai X."/>
            <person name="Yang H."/>
            <person name="Song W."/>
            <person name="Hou L."/>
            <person name="Xu J."/>
            <person name="Tong Z."/>
            <person name="Xu A."/>
            <person name="Yuan X."/>
            <person name="Wang W."/>
            <person name="Yang Q."/>
            <person name="Chen L."/>
            <person name="Sun Z."/>
            <person name="Wang K."/>
            <person name="Pan B."/>
            <person name="Chen J."/>
            <person name="Bao Y."/>
            <person name="Liu F."/>
            <person name="Qi X."/>
            <person name="Gang D.R."/>
            <person name="Wen J."/>
            <person name="Li J."/>
        </authorList>
    </citation>
    <scope>NUCLEOTIDE SEQUENCE</scope>
    <source>
        <strain evidence="5">Dzin_1.0</strain>
    </source>
</reference>
<keyword evidence="3" id="KW-0963">Cytoplasm</keyword>
<dbReference type="Proteomes" id="UP001085076">
    <property type="component" value="Miscellaneous, Linkage group lg03"/>
</dbReference>
<comment type="subunit">
    <text evidence="2">Monomer.</text>
</comment>
<comment type="subcellular location">
    <subcellularLocation>
        <location evidence="1">Cytoplasm</location>
    </subcellularLocation>
</comment>
<keyword evidence="6" id="KW-1185">Reference proteome</keyword>
<evidence type="ECO:0000256" key="1">
    <source>
        <dbReference type="ARBA" id="ARBA00004496"/>
    </source>
</evidence>
<feature type="domain" description="Metalloenzyme" evidence="4">
    <location>
        <begin position="5"/>
        <end position="85"/>
    </location>
</feature>
<name>A0A9D5HI29_9LILI</name>
<dbReference type="GO" id="GO:0030145">
    <property type="term" value="F:manganese ion binding"/>
    <property type="evidence" value="ECO:0007669"/>
    <property type="project" value="TreeGrafter"/>
</dbReference>
<dbReference type="Gene3D" id="3.40.720.10">
    <property type="entry name" value="Alkaline Phosphatase, subunit A"/>
    <property type="match status" value="1"/>
</dbReference>